<feature type="transmembrane region" description="Helical" evidence="12">
    <location>
        <begin position="63"/>
        <end position="83"/>
    </location>
</feature>
<dbReference type="GO" id="GO:0009401">
    <property type="term" value="P:phosphoenolpyruvate-dependent sugar phosphotransferase system"/>
    <property type="evidence" value="ECO:0007669"/>
    <property type="project" value="UniProtKB-KW"/>
</dbReference>
<dbReference type="InterPro" id="IPR018113">
    <property type="entry name" value="PTrfase_EIIB_Cys"/>
</dbReference>
<dbReference type="STRING" id="1679170.AC625_16970"/>
<dbReference type="GO" id="GO:0016301">
    <property type="term" value="F:kinase activity"/>
    <property type="evidence" value="ECO:0007669"/>
    <property type="project" value="UniProtKB-KW"/>
</dbReference>
<reference evidence="16" key="1">
    <citation type="submission" date="2015-07" db="EMBL/GenBank/DDBJ databases">
        <title>Genome sequencing project for genomic taxonomy and phylogenomics of Bacillus-like bacteria.</title>
        <authorList>
            <person name="Liu B."/>
            <person name="Wang J."/>
            <person name="Zhu Y."/>
            <person name="Liu G."/>
            <person name="Chen Q."/>
            <person name="Chen Z."/>
            <person name="Lan J."/>
            <person name="Che J."/>
            <person name="Ge C."/>
            <person name="Shi H."/>
            <person name="Pan Z."/>
            <person name="Liu X."/>
        </authorList>
    </citation>
    <scope>NUCLEOTIDE SEQUENCE [LARGE SCALE GENOMIC DNA]</scope>
    <source>
        <strain evidence="16">FJAT-27997</strain>
    </source>
</reference>
<keyword evidence="3" id="KW-1003">Cell membrane</keyword>
<dbReference type="GO" id="GO:0008982">
    <property type="term" value="F:protein-N(PI)-phosphohistidine-sugar phosphotransferase activity"/>
    <property type="evidence" value="ECO:0007669"/>
    <property type="project" value="InterPro"/>
</dbReference>
<keyword evidence="9 12" id="KW-1133">Transmembrane helix</keyword>
<evidence type="ECO:0000256" key="9">
    <source>
        <dbReference type="ARBA" id="ARBA00022989"/>
    </source>
</evidence>
<evidence type="ECO:0000256" key="6">
    <source>
        <dbReference type="ARBA" id="ARBA00022683"/>
    </source>
</evidence>
<feature type="transmembrane region" description="Helical" evidence="12">
    <location>
        <begin position="215"/>
        <end position="237"/>
    </location>
</feature>
<feature type="transmembrane region" description="Helical" evidence="12">
    <location>
        <begin position="399"/>
        <end position="421"/>
    </location>
</feature>
<organism evidence="15 16">
    <name type="scientific">Peribacillus loiseleuriae</name>
    <dbReference type="NCBI Taxonomy" id="1679170"/>
    <lineage>
        <taxon>Bacteria</taxon>
        <taxon>Bacillati</taxon>
        <taxon>Bacillota</taxon>
        <taxon>Bacilli</taxon>
        <taxon>Bacillales</taxon>
        <taxon>Bacillaceae</taxon>
        <taxon>Peribacillus</taxon>
    </lineage>
</organism>
<evidence type="ECO:0000256" key="5">
    <source>
        <dbReference type="ARBA" id="ARBA00022679"/>
    </source>
</evidence>
<feature type="transmembrane region" description="Helical" evidence="12">
    <location>
        <begin position="90"/>
        <end position="110"/>
    </location>
</feature>
<keyword evidence="2" id="KW-0813">Transport</keyword>
<evidence type="ECO:0000259" key="14">
    <source>
        <dbReference type="PROSITE" id="PS51103"/>
    </source>
</evidence>
<dbReference type="InterPro" id="IPR036878">
    <property type="entry name" value="Glu_permease_IIB"/>
</dbReference>
<dbReference type="CDD" id="cd00212">
    <property type="entry name" value="PTS_IIB_glc"/>
    <property type="match status" value="1"/>
</dbReference>
<keyword evidence="10 12" id="KW-0472">Membrane</keyword>
<dbReference type="InterPro" id="IPR003352">
    <property type="entry name" value="PTS_EIIC"/>
</dbReference>
<keyword evidence="6" id="KW-0598">Phosphotransferase system</keyword>
<sequence>MKGKIQVFAGSMMIPVILLVVAGIFIGVGAAFANLDNVNALHLGWLIQEGNFAHSFFKVINDLGFMVMRFLPVFFAVGIAFGLAKKEKGWSALGGVVLFLGLNTVINTMLTINNLTPDTTSIEALVGAGYSELDAKNYNSLFGYNLSIFSYNMGIFSGLIAGVVASIIHNRYCEKELPNALSFFSGPRFAQILNFIVVIPIGILLYYVWPYIGLGLAGLSNFITASGLIGTFVFGALDRALLPIGIHHLIAFPIEYTSVGGTMAVDGTLFEGVRNIMLAQMGSSTETEYIVRNFTTGRILFHFGGLPGAALAIYLTAKKENRKKVASLLIPAVSTAVLIGVTEPIEYTFLFVQPLLYFLIHVPLSGLSYVFTEMLHVSIVGTAVRDVFPNLLQPDKVHALSLLFLIPAYFAAYYFSFRWAILKFNIKTPGRDDGMSGIKLYSKNDYQSQKESAVSEEFALDNTSAKSDQISGIIKALGGKDNVVHITNCATRLRVEVKDETKVDTDEKWVNELDAKGVIRSGKSLQIIYGAHVIILASHVKDELDME</sequence>
<dbReference type="InterPro" id="IPR001996">
    <property type="entry name" value="PTS_IIB_1"/>
</dbReference>
<dbReference type="NCBIfam" id="TIGR00826">
    <property type="entry name" value="EIIB_glc"/>
    <property type="match status" value="1"/>
</dbReference>
<dbReference type="GO" id="GO:0005886">
    <property type="term" value="C:plasma membrane"/>
    <property type="evidence" value="ECO:0007669"/>
    <property type="project" value="UniProtKB-SubCell"/>
</dbReference>
<evidence type="ECO:0000256" key="1">
    <source>
        <dbReference type="ARBA" id="ARBA00004651"/>
    </source>
</evidence>
<evidence type="ECO:0000256" key="8">
    <source>
        <dbReference type="ARBA" id="ARBA00022777"/>
    </source>
</evidence>
<evidence type="ECO:0000259" key="13">
    <source>
        <dbReference type="PROSITE" id="PS51098"/>
    </source>
</evidence>
<feature type="domain" description="PTS EIIC type-1" evidence="14">
    <location>
        <begin position="1"/>
        <end position="433"/>
    </location>
</feature>
<dbReference type="Proteomes" id="UP000037146">
    <property type="component" value="Unassembled WGS sequence"/>
</dbReference>
<evidence type="ECO:0000256" key="7">
    <source>
        <dbReference type="ARBA" id="ARBA00022692"/>
    </source>
</evidence>
<dbReference type="PROSITE" id="PS51103">
    <property type="entry name" value="PTS_EIIC_TYPE_1"/>
    <property type="match status" value="1"/>
</dbReference>
<evidence type="ECO:0000256" key="4">
    <source>
        <dbReference type="ARBA" id="ARBA00022597"/>
    </source>
</evidence>
<feature type="transmembrane region" description="Helical" evidence="12">
    <location>
        <begin position="356"/>
        <end position="379"/>
    </location>
</feature>
<comment type="caution">
    <text evidence="15">The sequence shown here is derived from an EMBL/GenBank/DDBJ whole genome shotgun (WGS) entry which is preliminary data.</text>
</comment>
<evidence type="ECO:0000256" key="11">
    <source>
        <dbReference type="PROSITE-ProRule" id="PRU00421"/>
    </source>
</evidence>
<evidence type="ECO:0000256" key="2">
    <source>
        <dbReference type="ARBA" id="ARBA00022448"/>
    </source>
</evidence>
<feature type="transmembrane region" description="Helical" evidence="12">
    <location>
        <begin position="299"/>
        <end position="317"/>
    </location>
</feature>
<feature type="transmembrane region" description="Helical" evidence="12">
    <location>
        <begin position="329"/>
        <end position="349"/>
    </location>
</feature>
<dbReference type="PATRIC" id="fig|1679170.3.peg.3858"/>
<proteinExistence type="predicted"/>
<dbReference type="SUPFAM" id="SSF55604">
    <property type="entry name" value="Glucose permease domain IIB"/>
    <property type="match status" value="1"/>
</dbReference>
<dbReference type="PANTHER" id="PTHR30009:SF12">
    <property type="entry name" value="PHOSPHOTRANSFERASE IIC COMPONENT GLVC"/>
    <property type="match status" value="1"/>
</dbReference>
<dbReference type="Pfam" id="PF02378">
    <property type="entry name" value="PTS_EIIC"/>
    <property type="match status" value="1"/>
</dbReference>
<evidence type="ECO:0000256" key="12">
    <source>
        <dbReference type="SAM" id="Phobius"/>
    </source>
</evidence>
<dbReference type="RefSeq" id="WP_049682363.1">
    <property type="nucleotide sequence ID" value="NZ_LFZW01000001.1"/>
</dbReference>
<feature type="domain" description="PTS EIIB type-1" evidence="13">
    <location>
        <begin position="467"/>
        <end position="547"/>
    </location>
</feature>
<dbReference type="InterPro" id="IPR050429">
    <property type="entry name" value="PTS_Glucose_EIICBA"/>
</dbReference>
<feature type="transmembrane region" description="Helical" evidence="12">
    <location>
        <begin position="189"/>
        <end position="209"/>
    </location>
</feature>
<dbReference type="InterPro" id="IPR013013">
    <property type="entry name" value="PTS_EIIC_1"/>
</dbReference>
<keyword evidence="7 12" id="KW-0812">Transmembrane</keyword>
<evidence type="ECO:0000256" key="3">
    <source>
        <dbReference type="ARBA" id="ARBA00022475"/>
    </source>
</evidence>
<accession>A0A0K9GXP2</accession>
<dbReference type="PROSITE" id="PS51098">
    <property type="entry name" value="PTS_EIIB_TYPE_1"/>
    <property type="match status" value="1"/>
</dbReference>
<dbReference type="AlphaFoldDB" id="A0A0K9GXP2"/>
<evidence type="ECO:0000313" key="16">
    <source>
        <dbReference type="Proteomes" id="UP000037146"/>
    </source>
</evidence>
<feature type="transmembrane region" description="Helical" evidence="12">
    <location>
        <begin position="148"/>
        <end position="168"/>
    </location>
</feature>
<comment type="subcellular location">
    <subcellularLocation>
        <location evidence="1">Cell membrane</location>
        <topology evidence="1">Multi-pass membrane protein</topology>
    </subcellularLocation>
</comment>
<dbReference type="PROSITE" id="PS01035">
    <property type="entry name" value="PTS_EIIB_TYPE_1_CYS"/>
    <property type="match status" value="1"/>
</dbReference>
<gene>
    <name evidence="15" type="ORF">AC625_16970</name>
</gene>
<protein>
    <recommendedName>
        <fullName evidence="17">PTS mannose transporter subunit IIC</fullName>
    </recommendedName>
</protein>
<evidence type="ECO:0008006" key="17">
    <source>
        <dbReference type="Google" id="ProtNLM"/>
    </source>
</evidence>
<dbReference type="Pfam" id="PF00367">
    <property type="entry name" value="PTS_EIIB"/>
    <property type="match status" value="1"/>
</dbReference>
<dbReference type="EMBL" id="LFZW01000001">
    <property type="protein sequence ID" value="KMY51012.1"/>
    <property type="molecule type" value="Genomic_DNA"/>
</dbReference>
<feature type="transmembrane region" description="Helical" evidence="12">
    <location>
        <begin position="12"/>
        <end position="33"/>
    </location>
</feature>
<keyword evidence="5" id="KW-0808">Transferase</keyword>
<name>A0A0K9GXP2_9BACI</name>
<dbReference type="GO" id="GO:0090563">
    <property type="term" value="F:protein-phosphocysteine-sugar phosphotransferase activity"/>
    <property type="evidence" value="ECO:0007669"/>
    <property type="project" value="TreeGrafter"/>
</dbReference>
<dbReference type="Gene3D" id="3.30.1360.60">
    <property type="entry name" value="Glucose permease domain IIB"/>
    <property type="match status" value="1"/>
</dbReference>
<keyword evidence="16" id="KW-1185">Reference proteome</keyword>
<dbReference type="OrthoDB" id="9764327at2"/>
<keyword evidence="8" id="KW-0418">Kinase</keyword>
<dbReference type="PANTHER" id="PTHR30009">
    <property type="entry name" value="CYTOCHROME C-TYPE SYNTHESIS PROTEIN AND PTS TRANSMEMBRANE COMPONENT"/>
    <property type="match status" value="1"/>
</dbReference>
<evidence type="ECO:0000313" key="15">
    <source>
        <dbReference type="EMBL" id="KMY51012.1"/>
    </source>
</evidence>
<evidence type="ECO:0000256" key="10">
    <source>
        <dbReference type="ARBA" id="ARBA00023136"/>
    </source>
</evidence>
<keyword evidence="4" id="KW-0762">Sugar transport</keyword>
<feature type="active site" description="Phosphocysteine intermediate; for EIIB activity" evidence="11">
    <location>
        <position position="489"/>
    </location>
</feature>